<dbReference type="InterPro" id="IPR029063">
    <property type="entry name" value="SAM-dependent_MTases_sf"/>
</dbReference>
<dbReference type="Pfam" id="PF13649">
    <property type="entry name" value="Methyltransf_25"/>
    <property type="match status" value="1"/>
</dbReference>
<evidence type="ECO:0000313" key="3">
    <source>
        <dbReference type="EMBL" id="KAK4245068.1"/>
    </source>
</evidence>
<evidence type="ECO:0000259" key="2">
    <source>
        <dbReference type="Pfam" id="PF13649"/>
    </source>
</evidence>
<organism evidence="3 4">
    <name type="scientific">Corynascus novoguineensis</name>
    <dbReference type="NCBI Taxonomy" id="1126955"/>
    <lineage>
        <taxon>Eukaryota</taxon>
        <taxon>Fungi</taxon>
        <taxon>Dikarya</taxon>
        <taxon>Ascomycota</taxon>
        <taxon>Pezizomycotina</taxon>
        <taxon>Sordariomycetes</taxon>
        <taxon>Sordariomycetidae</taxon>
        <taxon>Sordariales</taxon>
        <taxon>Chaetomiaceae</taxon>
        <taxon>Corynascus</taxon>
    </lineage>
</organism>
<dbReference type="Gene3D" id="3.40.50.150">
    <property type="entry name" value="Vaccinia Virus protein VP39"/>
    <property type="match status" value="1"/>
</dbReference>
<feature type="domain" description="Methyltransferase" evidence="2">
    <location>
        <begin position="48"/>
        <end position="149"/>
    </location>
</feature>
<evidence type="ECO:0000256" key="1">
    <source>
        <dbReference type="ARBA" id="ARBA00038158"/>
    </source>
</evidence>
<accession>A0AAN7CMV3</accession>
<dbReference type="SUPFAM" id="SSF53335">
    <property type="entry name" value="S-adenosyl-L-methionine-dependent methyltransferases"/>
    <property type="match status" value="1"/>
</dbReference>
<reference evidence="3" key="2">
    <citation type="submission" date="2023-05" db="EMBL/GenBank/DDBJ databases">
        <authorList>
            <consortium name="Lawrence Berkeley National Laboratory"/>
            <person name="Steindorff A."/>
            <person name="Hensen N."/>
            <person name="Bonometti L."/>
            <person name="Westerberg I."/>
            <person name="Brannstrom I.O."/>
            <person name="Guillou S."/>
            <person name="Cros-Aarteil S."/>
            <person name="Calhoun S."/>
            <person name="Haridas S."/>
            <person name="Kuo A."/>
            <person name="Mondo S."/>
            <person name="Pangilinan J."/>
            <person name="Riley R."/>
            <person name="Labutti K."/>
            <person name="Andreopoulos B."/>
            <person name="Lipzen A."/>
            <person name="Chen C."/>
            <person name="Yanf M."/>
            <person name="Daum C."/>
            <person name="Ng V."/>
            <person name="Clum A."/>
            <person name="Ohm R."/>
            <person name="Martin F."/>
            <person name="Silar P."/>
            <person name="Natvig D."/>
            <person name="Lalanne C."/>
            <person name="Gautier V."/>
            <person name="Ament-Velasquez S.L."/>
            <person name="Kruys A."/>
            <person name="Hutchinson M.I."/>
            <person name="Powell A.J."/>
            <person name="Barry K."/>
            <person name="Miller A.N."/>
            <person name="Grigoriev I.V."/>
            <person name="Debuchy R."/>
            <person name="Gladieux P."/>
            <person name="Thoren M.H."/>
            <person name="Johannesson H."/>
        </authorList>
    </citation>
    <scope>NUCLEOTIDE SEQUENCE</scope>
    <source>
        <strain evidence="3">CBS 359.72</strain>
    </source>
</reference>
<keyword evidence="4" id="KW-1185">Reference proteome</keyword>
<dbReference type="Proteomes" id="UP001303647">
    <property type="component" value="Unassembled WGS sequence"/>
</dbReference>
<keyword evidence="3" id="KW-0830">Ubiquinone</keyword>
<protein>
    <submittedName>
        <fullName evidence="3">Ubiquinone menaquinone biosynthesis C-methyltransferase</fullName>
    </submittedName>
</protein>
<reference evidence="3" key="1">
    <citation type="journal article" date="2023" name="Mol. Phylogenet. Evol.">
        <title>Genome-scale phylogeny and comparative genomics of the fungal order Sordariales.</title>
        <authorList>
            <person name="Hensen N."/>
            <person name="Bonometti L."/>
            <person name="Westerberg I."/>
            <person name="Brannstrom I.O."/>
            <person name="Guillou S."/>
            <person name="Cros-Aarteil S."/>
            <person name="Calhoun S."/>
            <person name="Haridas S."/>
            <person name="Kuo A."/>
            <person name="Mondo S."/>
            <person name="Pangilinan J."/>
            <person name="Riley R."/>
            <person name="LaButti K."/>
            <person name="Andreopoulos B."/>
            <person name="Lipzen A."/>
            <person name="Chen C."/>
            <person name="Yan M."/>
            <person name="Daum C."/>
            <person name="Ng V."/>
            <person name="Clum A."/>
            <person name="Steindorff A."/>
            <person name="Ohm R.A."/>
            <person name="Martin F."/>
            <person name="Silar P."/>
            <person name="Natvig D.O."/>
            <person name="Lalanne C."/>
            <person name="Gautier V."/>
            <person name="Ament-Velasquez S.L."/>
            <person name="Kruys A."/>
            <person name="Hutchinson M.I."/>
            <person name="Powell A.J."/>
            <person name="Barry K."/>
            <person name="Miller A.N."/>
            <person name="Grigoriev I.V."/>
            <person name="Debuchy R."/>
            <person name="Gladieux P."/>
            <person name="Hiltunen Thoren M."/>
            <person name="Johannesson H."/>
        </authorList>
    </citation>
    <scope>NUCLEOTIDE SEQUENCE</scope>
    <source>
        <strain evidence="3">CBS 359.72</strain>
    </source>
</reference>
<evidence type="ECO:0000313" key="4">
    <source>
        <dbReference type="Proteomes" id="UP001303647"/>
    </source>
</evidence>
<dbReference type="EMBL" id="MU857713">
    <property type="protein sequence ID" value="KAK4245068.1"/>
    <property type="molecule type" value="Genomic_DNA"/>
</dbReference>
<comment type="caution">
    <text evidence="3">The sequence shown here is derived from an EMBL/GenBank/DDBJ whole genome shotgun (WGS) entry which is preliminary data.</text>
</comment>
<dbReference type="InterPro" id="IPR041698">
    <property type="entry name" value="Methyltransf_25"/>
</dbReference>
<proteinExistence type="inferred from homology"/>
<sequence>MSNPEQARQEYDRIAADYNNQYGLTRTGALESELVSIALGGNLAGLSILDLGGGSGIHARGAVERGAAAVDIVDVSPGMMKVAEDIERSLGRNVMRFFEGDAAKPLSHLPLRDAGYDVVMANWVLDFAETRDVLDAMLGNAVRYLKPGGLYGVEYAWYKPIPGGVKYKVVVASDPPIEFEGATLDVLCSGSPEVYEKAGLRNIEQIPPGAARVAQEEPEHWKEFLEDPFFVVVKAIKK</sequence>
<dbReference type="AlphaFoldDB" id="A0AAN7CMV3"/>
<name>A0AAN7CMV3_9PEZI</name>
<comment type="similarity">
    <text evidence="1">Belongs to the methyltransferase superfamily. LaeA methyltransferase family.</text>
</comment>
<dbReference type="CDD" id="cd02440">
    <property type="entry name" value="AdoMet_MTases"/>
    <property type="match status" value="1"/>
</dbReference>
<dbReference type="PANTHER" id="PTHR43591">
    <property type="entry name" value="METHYLTRANSFERASE"/>
    <property type="match status" value="1"/>
</dbReference>
<gene>
    <name evidence="3" type="ORF">C7999DRAFT_34597</name>
</gene>